<proteinExistence type="predicted"/>
<dbReference type="EMBL" id="JBIMPR010000012">
    <property type="protein sequence ID" value="MFH5775767.1"/>
    <property type="molecule type" value="Genomic_DNA"/>
</dbReference>
<comment type="caution">
    <text evidence="3">The sequence shown here is derived from an EMBL/GenBank/DDBJ whole genome shotgun (WGS) entry which is preliminary data.</text>
</comment>
<reference evidence="3 4" key="1">
    <citation type="submission" date="2024-10" db="EMBL/GenBank/DDBJ databases">
        <title>Paracoccus drimophilus sp. nov., a novel bacterium from corn roots in Hunan.</title>
        <authorList>
            <person name="Li X."/>
        </authorList>
    </citation>
    <scope>NUCLEOTIDE SEQUENCE [LARGE SCALE GENOMIC DNA]</scope>
    <source>
        <strain evidence="3 4">NGMCC 1.201697</strain>
    </source>
</reference>
<dbReference type="SUPFAM" id="SSF48452">
    <property type="entry name" value="TPR-like"/>
    <property type="match status" value="1"/>
</dbReference>
<gene>
    <name evidence="3" type="primary">ccmI</name>
    <name evidence="3" type="ORF">ACHFJ0_16060</name>
</gene>
<protein>
    <submittedName>
        <fullName evidence="3">C-type cytochrome biogenesis protein CcmI</fullName>
    </submittedName>
</protein>
<accession>A0ABW7LSD1</accession>
<evidence type="ECO:0000256" key="2">
    <source>
        <dbReference type="SAM" id="Phobius"/>
    </source>
</evidence>
<dbReference type="NCBIfam" id="TIGR03142">
    <property type="entry name" value="cytochro_ccmI"/>
    <property type="match status" value="1"/>
</dbReference>
<organism evidence="3 4">
    <name type="scientific">Paracoccus broussonetiae subsp. drimophilus</name>
    <dbReference type="NCBI Taxonomy" id="3373869"/>
    <lineage>
        <taxon>Bacteria</taxon>
        <taxon>Pseudomonadati</taxon>
        <taxon>Pseudomonadota</taxon>
        <taxon>Alphaproteobacteria</taxon>
        <taxon>Rhodobacterales</taxon>
        <taxon>Paracoccaceae</taxon>
        <taxon>Paracoccus</taxon>
        <taxon>Paracoccus broussonetiae</taxon>
    </lineage>
</organism>
<keyword evidence="2" id="KW-0472">Membrane</keyword>
<dbReference type="InterPro" id="IPR017560">
    <property type="entry name" value="Cyt_c_biogenesis_CcmI"/>
</dbReference>
<keyword evidence="2" id="KW-1133">Transmembrane helix</keyword>
<dbReference type="RefSeq" id="WP_395134953.1">
    <property type="nucleotide sequence ID" value="NZ_JBIMPR010000012.1"/>
</dbReference>
<evidence type="ECO:0000313" key="3">
    <source>
        <dbReference type="EMBL" id="MFH5775767.1"/>
    </source>
</evidence>
<keyword evidence="1" id="KW-0201">Cytochrome c-type biogenesis</keyword>
<dbReference type="Proteomes" id="UP001609376">
    <property type="component" value="Unassembled WGS sequence"/>
</dbReference>
<sequence>MFWIICAAMTAIVAIAIAAPLVRRRQAGEEPAAAYDLRIYRDQLREIERDLDRGLVEPAEAVRLRNEVGRKVLAADRALAREGAAGRAPGGPVAMLVLVLLLVGAVLLYQRIGAPKMPDEPLAQRIADANAFYANRPSQAEAEKVAPKPERPTPDAEYLALIDQLRATVAKNPDDQRGQELLAMHEERLGNLVAAKQAQARLIALKGDGAAADDHLRLAALTAEAAGGLITRDAETELNAALKLEPQNAQARYMAGLVQIQNGRPDRAFPIWAALLEEGHDAEPWAAPLRLAIGDLAWFAGRPNYVAPEGSPMPRPDDAAMAAAENMSPDERQKMIEGMVKGLEARLATQGGTPEEWARLISALVVLGQNDHAQDILGEARTRFAAIPEALDVVEAAGRKSGLK</sequence>
<feature type="transmembrane region" description="Helical" evidence="2">
    <location>
        <begin position="91"/>
        <end position="109"/>
    </location>
</feature>
<evidence type="ECO:0000313" key="4">
    <source>
        <dbReference type="Proteomes" id="UP001609376"/>
    </source>
</evidence>
<keyword evidence="4" id="KW-1185">Reference proteome</keyword>
<name>A0ABW7LSD1_9RHOB</name>
<keyword evidence="2" id="KW-0812">Transmembrane</keyword>
<evidence type="ECO:0000256" key="1">
    <source>
        <dbReference type="ARBA" id="ARBA00022748"/>
    </source>
</evidence>
<dbReference type="Gene3D" id="1.25.40.10">
    <property type="entry name" value="Tetratricopeptide repeat domain"/>
    <property type="match status" value="1"/>
</dbReference>
<dbReference type="InterPro" id="IPR011990">
    <property type="entry name" value="TPR-like_helical_dom_sf"/>
</dbReference>